<evidence type="ECO:0000313" key="2">
    <source>
        <dbReference type="Proteomes" id="UP001055072"/>
    </source>
</evidence>
<gene>
    <name evidence="1" type="ORF">BDY19DRAFT_33520</name>
</gene>
<reference evidence="1" key="1">
    <citation type="journal article" date="2021" name="Environ. Microbiol.">
        <title>Gene family expansions and transcriptome signatures uncover fungal adaptations to wood decay.</title>
        <authorList>
            <person name="Hage H."/>
            <person name="Miyauchi S."/>
            <person name="Viragh M."/>
            <person name="Drula E."/>
            <person name="Min B."/>
            <person name="Chaduli D."/>
            <person name="Navarro D."/>
            <person name="Favel A."/>
            <person name="Norest M."/>
            <person name="Lesage-Meessen L."/>
            <person name="Balint B."/>
            <person name="Merenyi Z."/>
            <person name="de Eugenio L."/>
            <person name="Morin E."/>
            <person name="Martinez A.T."/>
            <person name="Baldrian P."/>
            <person name="Stursova M."/>
            <person name="Martinez M.J."/>
            <person name="Novotny C."/>
            <person name="Magnuson J.K."/>
            <person name="Spatafora J.W."/>
            <person name="Maurice S."/>
            <person name="Pangilinan J."/>
            <person name="Andreopoulos W."/>
            <person name="LaButti K."/>
            <person name="Hundley H."/>
            <person name="Na H."/>
            <person name="Kuo A."/>
            <person name="Barry K."/>
            <person name="Lipzen A."/>
            <person name="Henrissat B."/>
            <person name="Riley R."/>
            <person name="Ahrendt S."/>
            <person name="Nagy L.G."/>
            <person name="Grigoriev I.V."/>
            <person name="Martin F."/>
            <person name="Rosso M.N."/>
        </authorList>
    </citation>
    <scope>NUCLEOTIDE SEQUENCE</scope>
    <source>
        <strain evidence="1">CBS 384.51</strain>
    </source>
</reference>
<organism evidence="1 2">
    <name type="scientific">Irpex rosettiformis</name>
    <dbReference type="NCBI Taxonomy" id="378272"/>
    <lineage>
        <taxon>Eukaryota</taxon>
        <taxon>Fungi</taxon>
        <taxon>Dikarya</taxon>
        <taxon>Basidiomycota</taxon>
        <taxon>Agaricomycotina</taxon>
        <taxon>Agaricomycetes</taxon>
        <taxon>Polyporales</taxon>
        <taxon>Irpicaceae</taxon>
        <taxon>Irpex</taxon>
    </lineage>
</organism>
<evidence type="ECO:0000313" key="1">
    <source>
        <dbReference type="EMBL" id="KAI0094633.1"/>
    </source>
</evidence>
<protein>
    <submittedName>
        <fullName evidence="1">Uncharacterized protein</fullName>
    </submittedName>
</protein>
<accession>A0ACB8UJR3</accession>
<dbReference type="Proteomes" id="UP001055072">
    <property type="component" value="Unassembled WGS sequence"/>
</dbReference>
<comment type="caution">
    <text evidence="1">The sequence shown here is derived from an EMBL/GenBank/DDBJ whole genome shotgun (WGS) entry which is preliminary data.</text>
</comment>
<sequence length="489" mass="55586">MIAQLPAELWILVLHFAFDDDAMLGAALPSSWDVSSWIKSLDGQWMLRSTQDNIGVCIRRRIASLKAIISTCRYLRQIGIEFLYESILIEIPSRILRLCAALDGNRRFGQQTKRIHVTRYLQPPGVSAEEMDLALISVVQHCRNLQTFIFEWPLQRSFTPIADTLCHYCRRTLHTLHISLPSVELAKLIWTLDSLQKLTFLHVEIGERLGEENHLGSASDINLSLPRLQQLSLRGFFTDFVEEATEWEFPRLSSLTLDFINYRDELPDIEAFMTNHGSQLTYLDINCIPPISLPAILDLCPSLTSLSFNPDWRLPRDETLPFEASELARVPHRGIVTIGLHQLLYAFGVGYAAQYSKVDAVSTRYIRTSNDNNFAALTKRNFPNLKTIRLLSRTLLRDLEMANGPDEICYERWERWWAQCAGQGVRLEDCTGAELGYLPPQENGTEAGSEVDEEGEEEEDSVLNALQYDPIGAVRALRLRCQEMSAALS</sequence>
<name>A0ACB8UJR3_9APHY</name>
<proteinExistence type="predicted"/>
<dbReference type="EMBL" id="MU274900">
    <property type="protein sequence ID" value="KAI0094633.1"/>
    <property type="molecule type" value="Genomic_DNA"/>
</dbReference>
<keyword evidence="2" id="KW-1185">Reference proteome</keyword>